<feature type="domain" description="VWFA" evidence="1">
    <location>
        <begin position="54"/>
        <end position="206"/>
    </location>
</feature>
<accession>A0A0C3ANC5</accession>
<dbReference type="EMBL" id="KN824309">
    <property type="protein sequence ID" value="KIM26075.1"/>
    <property type="molecule type" value="Genomic_DNA"/>
</dbReference>
<reference evidence="2 3" key="1">
    <citation type="submission" date="2014-04" db="EMBL/GenBank/DDBJ databases">
        <authorList>
            <consortium name="DOE Joint Genome Institute"/>
            <person name="Kuo A."/>
            <person name="Zuccaro A."/>
            <person name="Kohler A."/>
            <person name="Nagy L.G."/>
            <person name="Floudas D."/>
            <person name="Copeland A."/>
            <person name="Barry K.W."/>
            <person name="Cichocki N."/>
            <person name="Veneault-Fourrey C."/>
            <person name="LaButti K."/>
            <person name="Lindquist E.A."/>
            <person name="Lipzen A."/>
            <person name="Lundell T."/>
            <person name="Morin E."/>
            <person name="Murat C."/>
            <person name="Sun H."/>
            <person name="Tunlid A."/>
            <person name="Henrissat B."/>
            <person name="Grigoriev I.V."/>
            <person name="Hibbett D.S."/>
            <person name="Martin F."/>
            <person name="Nordberg H.P."/>
            <person name="Cantor M.N."/>
            <person name="Hua S.X."/>
        </authorList>
    </citation>
    <scope>NUCLEOTIDE SEQUENCE [LARGE SCALE GENOMIC DNA]</scope>
    <source>
        <strain evidence="2 3">MAFF 305830</strain>
    </source>
</reference>
<dbReference type="InterPro" id="IPR002035">
    <property type="entry name" value="VWF_A"/>
</dbReference>
<reference evidence="3" key="2">
    <citation type="submission" date="2015-01" db="EMBL/GenBank/DDBJ databases">
        <title>Evolutionary Origins and Diversification of the Mycorrhizal Mutualists.</title>
        <authorList>
            <consortium name="DOE Joint Genome Institute"/>
            <consortium name="Mycorrhizal Genomics Consortium"/>
            <person name="Kohler A."/>
            <person name="Kuo A."/>
            <person name="Nagy L.G."/>
            <person name="Floudas D."/>
            <person name="Copeland A."/>
            <person name="Barry K.W."/>
            <person name="Cichocki N."/>
            <person name="Veneault-Fourrey C."/>
            <person name="LaButti K."/>
            <person name="Lindquist E.A."/>
            <person name="Lipzen A."/>
            <person name="Lundell T."/>
            <person name="Morin E."/>
            <person name="Murat C."/>
            <person name="Riley R."/>
            <person name="Ohm R."/>
            <person name="Sun H."/>
            <person name="Tunlid A."/>
            <person name="Henrissat B."/>
            <person name="Grigoriev I.V."/>
            <person name="Hibbett D.S."/>
            <person name="Martin F."/>
        </authorList>
    </citation>
    <scope>NUCLEOTIDE SEQUENCE [LARGE SCALE GENOMIC DNA]</scope>
    <source>
        <strain evidence="3">MAFF 305830</strain>
    </source>
</reference>
<organism evidence="2 3">
    <name type="scientific">Serendipita vermifera MAFF 305830</name>
    <dbReference type="NCBI Taxonomy" id="933852"/>
    <lineage>
        <taxon>Eukaryota</taxon>
        <taxon>Fungi</taxon>
        <taxon>Dikarya</taxon>
        <taxon>Basidiomycota</taxon>
        <taxon>Agaricomycotina</taxon>
        <taxon>Agaricomycetes</taxon>
        <taxon>Sebacinales</taxon>
        <taxon>Serendipitaceae</taxon>
        <taxon>Serendipita</taxon>
    </lineage>
</organism>
<dbReference type="HOGENOM" id="CLU_044503_1_0_1"/>
<name>A0A0C3ANC5_SERVB</name>
<dbReference type="AlphaFoldDB" id="A0A0C3ANC5"/>
<dbReference type="InterPro" id="IPR036465">
    <property type="entry name" value="vWFA_dom_sf"/>
</dbReference>
<dbReference type="OrthoDB" id="2343366at2759"/>
<dbReference type="Proteomes" id="UP000054097">
    <property type="component" value="Unassembled WGS sequence"/>
</dbReference>
<gene>
    <name evidence="2" type="ORF">M408DRAFT_199761</name>
</gene>
<dbReference type="CDD" id="cd00198">
    <property type="entry name" value="vWFA"/>
    <property type="match status" value="1"/>
</dbReference>
<dbReference type="PROSITE" id="PS50234">
    <property type="entry name" value="VWFA"/>
    <property type="match status" value="1"/>
</dbReference>
<evidence type="ECO:0000313" key="2">
    <source>
        <dbReference type="EMBL" id="KIM26075.1"/>
    </source>
</evidence>
<protein>
    <recommendedName>
        <fullName evidence="1">VWFA domain-containing protein</fullName>
    </recommendedName>
</protein>
<dbReference type="Pfam" id="PF00092">
    <property type="entry name" value="VWA"/>
    <property type="match status" value="1"/>
</dbReference>
<evidence type="ECO:0000259" key="1">
    <source>
        <dbReference type="PROSITE" id="PS50234"/>
    </source>
</evidence>
<dbReference type="STRING" id="933852.A0A0C3ANC5"/>
<evidence type="ECO:0000313" key="3">
    <source>
        <dbReference type="Proteomes" id="UP000054097"/>
    </source>
</evidence>
<dbReference type="SUPFAM" id="SSF53300">
    <property type="entry name" value="vWA-like"/>
    <property type="match status" value="1"/>
</dbReference>
<sequence length="229" mass="25251">MLYSLTQFRSSSMWGQDKVPQSHFPGLPPAVFLHKNRYGCVLVALYRFLKTVQMERVSQGGAARDAFSCILFNSNTTVPILHDEGKSSEELIKILSKASVEGGTNFNRALDEVASVMTTNWNAKRQPVVIFLSDGEDQVNAGKMRGLCESAVNLGKPLAFYAISFGTETYSGSLRDMARIARQIYQTAAVNVSKVPCVYNNALDAVQLEDVFLDIAESVRSQRATLVLK</sequence>
<proteinExistence type="predicted"/>
<dbReference type="Gene3D" id="3.40.50.410">
    <property type="entry name" value="von Willebrand factor, type A domain"/>
    <property type="match status" value="1"/>
</dbReference>
<keyword evidence="3" id="KW-1185">Reference proteome</keyword>